<name>A0AA41UGX8_9HYPH</name>
<dbReference type="Pfam" id="PF08245">
    <property type="entry name" value="Mur_ligase_M"/>
    <property type="match status" value="1"/>
</dbReference>
<dbReference type="EC" id="6.3.2.10" evidence="10 11"/>
<dbReference type="Proteomes" id="UP001156140">
    <property type="component" value="Unassembled WGS sequence"/>
</dbReference>
<dbReference type="SUPFAM" id="SSF53623">
    <property type="entry name" value="MurD-like peptide ligases, catalytic domain"/>
    <property type="match status" value="1"/>
</dbReference>
<dbReference type="InterPro" id="IPR036565">
    <property type="entry name" value="Mur-like_cat_sf"/>
</dbReference>
<comment type="similarity">
    <text evidence="10">Belongs to the MurCDEF family. MurF subfamily.</text>
</comment>
<feature type="domain" description="Mur ligase N-terminal catalytic" evidence="12">
    <location>
        <begin position="26"/>
        <end position="97"/>
    </location>
</feature>
<evidence type="ECO:0000259" key="13">
    <source>
        <dbReference type="Pfam" id="PF02875"/>
    </source>
</evidence>
<evidence type="ECO:0000256" key="9">
    <source>
        <dbReference type="ARBA" id="ARBA00023316"/>
    </source>
</evidence>
<dbReference type="InterPro" id="IPR036615">
    <property type="entry name" value="Mur_ligase_C_dom_sf"/>
</dbReference>
<dbReference type="GO" id="GO:0008360">
    <property type="term" value="P:regulation of cell shape"/>
    <property type="evidence" value="ECO:0007669"/>
    <property type="project" value="UniProtKB-KW"/>
</dbReference>
<comment type="caution">
    <text evidence="15">The sequence shown here is derived from an EMBL/GenBank/DDBJ whole genome shotgun (WGS) entry which is preliminary data.</text>
</comment>
<dbReference type="SUPFAM" id="SSF63418">
    <property type="entry name" value="MurE/MurF N-terminal domain"/>
    <property type="match status" value="1"/>
</dbReference>
<feature type="binding site" evidence="10">
    <location>
        <begin position="111"/>
        <end position="117"/>
    </location>
    <ligand>
        <name>ATP</name>
        <dbReference type="ChEBI" id="CHEBI:30616"/>
    </ligand>
</feature>
<sequence>MARLFTVGEILAATGGRGKGLTGDGISSISIDSRELGPDALFVAIKGDRFDGHDFVPTALANGAAAALVSEGKANEAGERLVVVSDALEGLRDLASAARARSAARIVAVTGSAGKTTTKEAIRTVLGAAGPTHYSIKSFNNHWGVPLMLARMPREAEFGVFELGMNHAGEISPLTRLVRPHVAVVTTVAAAHLEFFDSVEGIARAKGEIFEGLEPGGTAIINADHDYVGVLIEVAKAAGVGKIVTYGFAADADWRIESAQLAGEHMHAVVRHGDAVVPLSIKAHGRHMIANAVAALAVAEEIGVNQDTALSALAQFGAPEGRGQATLLGPATRPLLLVDESYNANSASMAAAMDVFAVQDAPGGRKVLVLGDMLELGEKGPALHAALKDAVLATGADAVYLVGPSMAALADALGPQVVTDHKNTTDEIAQSVLAGLAYGDAVMVKGSNGVRLSGLVKQIRERFA</sequence>
<dbReference type="Pfam" id="PF02875">
    <property type="entry name" value="Mur_ligase_C"/>
    <property type="match status" value="1"/>
</dbReference>
<keyword evidence="6 10" id="KW-0133">Cell shape</keyword>
<reference evidence="15" key="1">
    <citation type="submission" date="2022-03" db="EMBL/GenBank/DDBJ databases">
        <title>The complete genome sequence of a Methyloterrigena soli.</title>
        <authorList>
            <person name="Zi Z."/>
        </authorList>
    </citation>
    <scope>NUCLEOTIDE SEQUENCE</scope>
    <source>
        <strain evidence="15">M48</strain>
    </source>
</reference>
<dbReference type="GO" id="GO:0005524">
    <property type="term" value="F:ATP binding"/>
    <property type="evidence" value="ECO:0007669"/>
    <property type="project" value="UniProtKB-UniRule"/>
</dbReference>
<keyword evidence="9 10" id="KW-0961">Cell wall biogenesis/degradation</keyword>
<dbReference type="InterPro" id="IPR005863">
    <property type="entry name" value="UDP-N-AcMur_synth"/>
</dbReference>
<dbReference type="GO" id="GO:0005737">
    <property type="term" value="C:cytoplasm"/>
    <property type="evidence" value="ECO:0007669"/>
    <property type="project" value="UniProtKB-SubCell"/>
</dbReference>
<dbReference type="EMBL" id="JALAZD010000001">
    <property type="protein sequence ID" value="MCI0127826.1"/>
    <property type="molecule type" value="Genomic_DNA"/>
</dbReference>
<proteinExistence type="inferred from homology"/>
<dbReference type="RefSeq" id="WP_281736174.1">
    <property type="nucleotide sequence ID" value="NZ_JAKETQ010000001.1"/>
</dbReference>
<dbReference type="GO" id="GO:0051301">
    <property type="term" value="P:cell division"/>
    <property type="evidence" value="ECO:0007669"/>
    <property type="project" value="UniProtKB-KW"/>
</dbReference>
<feature type="domain" description="Mur ligase C-terminal" evidence="13">
    <location>
        <begin position="335"/>
        <end position="447"/>
    </location>
</feature>
<dbReference type="GO" id="GO:0071555">
    <property type="term" value="P:cell wall organization"/>
    <property type="evidence" value="ECO:0007669"/>
    <property type="project" value="UniProtKB-KW"/>
</dbReference>
<dbReference type="Pfam" id="PF01225">
    <property type="entry name" value="Mur_ligase"/>
    <property type="match status" value="1"/>
</dbReference>
<dbReference type="InterPro" id="IPR051046">
    <property type="entry name" value="MurCDEF_CellWall_CoF430Synth"/>
</dbReference>
<comment type="catalytic activity">
    <reaction evidence="10 11">
        <text>D-alanyl-D-alanine + UDP-N-acetyl-alpha-D-muramoyl-L-alanyl-gamma-D-glutamyl-meso-2,6-diaminopimelate + ATP = UDP-N-acetyl-alpha-D-muramoyl-L-alanyl-gamma-D-glutamyl-meso-2,6-diaminopimeloyl-D-alanyl-D-alanine + ADP + phosphate + H(+)</text>
        <dbReference type="Rhea" id="RHEA:28374"/>
        <dbReference type="ChEBI" id="CHEBI:15378"/>
        <dbReference type="ChEBI" id="CHEBI:30616"/>
        <dbReference type="ChEBI" id="CHEBI:43474"/>
        <dbReference type="ChEBI" id="CHEBI:57822"/>
        <dbReference type="ChEBI" id="CHEBI:61386"/>
        <dbReference type="ChEBI" id="CHEBI:83905"/>
        <dbReference type="ChEBI" id="CHEBI:456216"/>
        <dbReference type="EC" id="6.3.2.10"/>
    </reaction>
</comment>
<evidence type="ECO:0000313" key="15">
    <source>
        <dbReference type="EMBL" id="MCI0127826.1"/>
    </source>
</evidence>
<dbReference type="Gene3D" id="3.40.1390.10">
    <property type="entry name" value="MurE/MurF, N-terminal domain"/>
    <property type="match status" value="1"/>
</dbReference>
<evidence type="ECO:0000256" key="11">
    <source>
        <dbReference type="RuleBase" id="RU004136"/>
    </source>
</evidence>
<evidence type="ECO:0000256" key="2">
    <source>
        <dbReference type="ARBA" id="ARBA00022598"/>
    </source>
</evidence>
<keyword evidence="3 10" id="KW-0132">Cell division</keyword>
<evidence type="ECO:0000259" key="14">
    <source>
        <dbReference type="Pfam" id="PF08245"/>
    </source>
</evidence>
<dbReference type="Gene3D" id="3.90.190.20">
    <property type="entry name" value="Mur ligase, C-terminal domain"/>
    <property type="match status" value="1"/>
</dbReference>
<keyword evidence="7 10" id="KW-0573">Peptidoglycan synthesis</keyword>
<dbReference type="HAMAP" id="MF_02019">
    <property type="entry name" value="MurF"/>
    <property type="match status" value="1"/>
</dbReference>
<dbReference type="SUPFAM" id="SSF53244">
    <property type="entry name" value="MurD-like peptide ligases, peptide-binding domain"/>
    <property type="match status" value="1"/>
</dbReference>
<evidence type="ECO:0000256" key="6">
    <source>
        <dbReference type="ARBA" id="ARBA00022960"/>
    </source>
</evidence>
<dbReference type="InterPro" id="IPR000713">
    <property type="entry name" value="Mur_ligase_N"/>
</dbReference>
<evidence type="ECO:0000256" key="1">
    <source>
        <dbReference type="ARBA" id="ARBA00022490"/>
    </source>
</evidence>
<dbReference type="PANTHER" id="PTHR43024:SF1">
    <property type="entry name" value="UDP-N-ACETYLMURAMOYL-TRIPEPTIDE--D-ALANYL-D-ALANINE LIGASE"/>
    <property type="match status" value="1"/>
</dbReference>
<dbReference type="AlphaFoldDB" id="A0AA41UGX8"/>
<evidence type="ECO:0000256" key="8">
    <source>
        <dbReference type="ARBA" id="ARBA00023306"/>
    </source>
</evidence>
<keyword evidence="2 10" id="KW-0436">Ligase</keyword>
<comment type="subcellular location">
    <subcellularLocation>
        <location evidence="10 11">Cytoplasm</location>
    </subcellularLocation>
</comment>
<keyword evidence="8 10" id="KW-0131">Cell cycle</keyword>
<evidence type="ECO:0000313" key="16">
    <source>
        <dbReference type="Proteomes" id="UP001156140"/>
    </source>
</evidence>
<dbReference type="GO" id="GO:0009252">
    <property type="term" value="P:peptidoglycan biosynthetic process"/>
    <property type="evidence" value="ECO:0007669"/>
    <property type="project" value="UniProtKB-UniRule"/>
</dbReference>
<keyword evidence="5 10" id="KW-0067">ATP-binding</keyword>
<comment type="pathway">
    <text evidence="10 11">Cell wall biogenesis; peptidoglycan biosynthesis.</text>
</comment>
<comment type="function">
    <text evidence="10 11">Involved in cell wall formation. Catalyzes the final step in the synthesis of UDP-N-acetylmuramoyl-pentapeptide, the precursor of murein.</text>
</comment>
<dbReference type="InterPro" id="IPR013221">
    <property type="entry name" value="Mur_ligase_cen"/>
</dbReference>
<dbReference type="InterPro" id="IPR004101">
    <property type="entry name" value="Mur_ligase_C"/>
</dbReference>
<evidence type="ECO:0000256" key="7">
    <source>
        <dbReference type="ARBA" id="ARBA00022984"/>
    </source>
</evidence>
<evidence type="ECO:0000256" key="10">
    <source>
        <dbReference type="HAMAP-Rule" id="MF_02019"/>
    </source>
</evidence>
<keyword evidence="4 10" id="KW-0547">Nucleotide-binding</keyword>
<dbReference type="Gene3D" id="3.40.1190.10">
    <property type="entry name" value="Mur-like, catalytic domain"/>
    <property type="match status" value="1"/>
</dbReference>
<feature type="domain" description="Mur ligase central" evidence="14">
    <location>
        <begin position="109"/>
        <end position="299"/>
    </location>
</feature>
<dbReference type="GO" id="GO:0047480">
    <property type="term" value="F:UDP-N-acetylmuramoyl-tripeptide-D-alanyl-D-alanine ligase activity"/>
    <property type="evidence" value="ECO:0007669"/>
    <property type="project" value="UniProtKB-UniRule"/>
</dbReference>
<evidence type="ECO:0000256" key="4">
    <source>
        <dbReference type="ARBA" id="ARBA00022741"/>
    </source>
</evidence>
<evidence type="ECO:0000256" key="5">
    <source>
        <dbReference type="ARBA" id="ARBA00022840"/>
    </source>
</evidence>
<organism evidence="15 16">
    <name type="scientific">Paradevosia shaoguanensis</name>
    <dbReference type="NCBI Taxonomy" id="1335043"/>
    <lineage>
        <taxon>Bacteria</taxon>
        <taxon>Pseudomonadati</taxon>
        <taxon>Pseudomonadota</taxon>
        <taxon>Alphaproteobacteria</taxon>
        <taxon>Hyphomicrobiales</taxon>
        <taxon>Devosiaceae</taxon>
        <taxon>Paradevosia</taxon>
    </lineage>
</organism>
<accession>A0AA41UGX8</accession>
<dbReference type="PANTHER" id="PTHR43024">
    <property type="entry name" value="UDP-N-ACETYLMURAMOYL-TRIPEPTIDE--D-ALANYL-D-ALANINE LIGASE"/>
    <property type="match status" value="1"/>
</dbReference>
<keyword evidence="16" id="KW-1185">Reference proteome</keyword>
<evidence type="ECO:0000259" key="12">
    <source>
        <dbReference type="Pfam" id="PF01225"/>
    </source>
</evidence>
<evidence type="ECO:0000256" key="3">
    <source>
        <dbReference type="ARBA" id="ARBA00022618"/>
    </source>
</evidence>
<keyword evidence="1 10" id="KW-0963">Cytoplasm</keyword>
<gene>
    <name evidence="10 15" type="primary">murF</name>
    <name evidence="15" type="ORF">ML536_13425</name>
</gene>
<dbReference type="NCBIfam" id="TIGR01143">
    <property type="entry name" value="murF"/>
    <property type="match status" value="1"/>
</dbReference>
<dbReference type="InterPro" id="IPR035911">
    <property type="entry name" value="MurE/MurF_N"/>
</dbReference>
<protein>
    <recommendedName>
        <fullName evidence="10 11">UDP-N-acetylmuramoyl-tripeptide--D-alanyl-D-alanine ligase</fullName>
        <ecNumber evidence="10 11">6.3.2.10</ecNumber>
    </recommendedName>
    <alternativeName>
        <fullName evidence="10">D-alanyl-D-alanine-adding enzyme</fullName>
    </alternativeName>
</protein>